<proteinExistence type="predicted"/>
<dbReference type="Proteomes" id="UP000321058">
    <property type="component" value="Unassembled WGS sequence"/>
</dbReference>
<keyword evidence="5" id="KW-1185">Reference proteome</keyword>
<dbReference type="AlphaFoldDB" id="A0A512N426"/>
<dbReference type="RefSeq" id="WP_147146652.1">
    <property type="nucleotide sequence ID" value="NZ_BKAJ01000016.1"/>
</dbReference>
<dbReference type="OrthoDB" id="7344076at2"/>
<comment type="caution">
    <text evidence="4">The sequence shown here is derived from an EMBL/GenBank/DDBJ whole genome shotgun (WGS) entry which is preliminary data.</text>
</comment>
<keyword evidence="1" id="KW-0732">Signal</keyword>
<reference evidence="4 5" key="1">
    <citation type="submission" date="2019-07" db="EMBL/GenBank/DDBJ databases">
        <title>Whole genome shotgun sequence of Reyranella soli NBRC 108950.</title>
        <authorList>
            <person name="Hosoyama A."/>
            <person name="Uohara A."/>
            <person name="Ohji S."/>
            <person name="Ichikawa N."/>
        </authorList>
    </citation>
    <scope>NUCLEOTIDE SEQUENCE [LARGE SCALE GENOMIC DNA]</scope>
    <source>
        <strain evidence="4 5">NBRC 108950</strain>
    </source>
</reference>
<dbReference type="PANTHER" id="PTHR37549:SF1">
    <property type="entry name" value="LIPOPROTEIN LPRI"/>
    <property type="match status" value="1"/>
</dbReference>
<evidence type="ECO:0000259" key="3">
    <source>
        <dbReference type="Pfam" id="PF11738"/>
    </source>
</evidence>
<dbReference type="GO" id="GO:0005576">
    <property type="term" value="C:extracellular region"/>
    <property type="evidence" value="ECO:0007669"/>
    <property type="project" value="TreeGrafter"/>
</dbReference>
<dbReference type="InterPro" id="IPR021729">
    <property type="entry name" value="DUF3298"/>
</dbReference>
<dbReference type="InterPro" id="IPR009739">
    <property type="entry name" value="LprI-like_N"/>
</dbReference>
<evidence type="ECO:0000313" key="5">
    <source>
        <dbReference type="Proteomes" id="UP000321058"/>
    </source>
</evidence>
<feature type="signal peptide" evidence="1">
    <location>
        <begin position="1"/>
        <end position="23"/>
    </location>
</feature>
<accession>A0A512N426</accession>
<evidence type="ECO:0000256" key="1">
    <source>
        <dbReference type="SAM" id="SignalP"/>
    </source>
</evidence>
<dbReference type="Gene3D" id="3.30.565.40">
    <property type="entry name" value="Fervidobacterium nodosum Rt17-B1 like"/>
    <property type="match status" value="1"/>
</dbReference>
<dbReference type="Gene3D" id="1.20.1270.180">
    <property type="match status" value="1"/>
</dbReference>
<evidence type="ECO:0000313" key="4">
    <source>
        <dbReference type="EMBL" id="GEP53732.1"/>
    </source>
</evidence>
<dbReference type="InterPro" id="IPR052755">
    <property type="entry name" value="Lysozyme_Inhibitor_LprI"/>
</dbReference>
<dbReference type="InterPro" id="IPR037126">
    <property type="entry name" value="PdaC/RsiV-like_sf"/>
</dbReference>
<dbReference type="Pfam" id="PF07007">
    <property type="entry name" value="LprI"/>
    <property type="match status" value="1"/>
</dbReference>
<feature type="chain" id="PRO_5022192145" description="Lysozyme inhibitor LprI N-terminal domain-containing protein" evidence="1">
    <location>
        <begin position="24"/>
        <end position="333"/>
    </location>
</feature>
<dbReference type="PANTHER" id="PTHR37549">
    <property type="entry name" value="LIPOPROTEIN LPRI"/>
    <property type="match status" value="1"/>
</dbReference>
<gene>
    <name evidence="4" type="ORF">RSO01_08980</name>
</gene>
<organism evidence="4 5">
    <name type="scientific">Reyranella soli</name>
    <dbReference type="NCBI Taxonomy" id="1230389"/>
    <lineage>
        <taxon>Bacteria</taxon>
        <taxon>Pseudomonadati</taxon>
        <taxon>Pseudomonadota</taxon>
        <taxon>Alphaproteobacteria</taxon>
        <taxon>Hyphomicrobiales</taxon>
        <taxon>Reyranellaceae</taxon>
        <taxon>Reyranella</taxon>
    </lineage>
</organism>
<dbReference type="EMBL" id="BKAJ01000016">
    <property type="protein sequence ID" value="GEP53732.1"/>
    <property type="molecule type" value="Genomic_DNA"/>
</dbReference>
<feature type="domain" description="Lysozyme inhibitor LprI-like N-terminal" evidence="2">
    <location>
        <begin position="32"/>
        <end position="111"/>
    </location>
</feature>
<sequence>MIGLAKPVMAMLLVLGAGGAALAQERPSFDCAKADNTIDHAICKNGGLAKADREMVAAYTALLNKLNGAAKDDLVKDQVRWVANRNRACRSDSDSIEDCLKNRYTSRIKNLRAYVQGTYPAISERSLAKQGKLGKITWSYDLTYPRFEGANVDFSAVNARFADAANKIADESTPKAADGSEREQQWYYEQGFTVERPPGGQAATISLSFDSYRGGAHGYGATRCTLVDLRSGKVIGPDGVFTAGEQWLRLMTQLVGADLKKQFVDNPGFEDALQPASLAKLLSEANRYCWTDKHLEVIFNAYDVGPYAAGPYQVDIPYDRLKPILRPDGPIAR</sequence>
<evidence type="ECO:0008006" key="6">
    <source>
        <dbReference type="Google" id="ProtNLM"/>
    </source>
</evidence>
<name>A0A512N426_9HYPH</name>
<dbReference type="Gene3D" id="3.90.640.20">
    <property type="entry name" value="Heat-shock cognate protein, ATPase"/>
    <property type="match status" value="1"/>
</dbReference>
<feature type="domain" description="DUF3298" evidence="3">
    <location>
        <begin position="240"/>
        <end position="319"/>
    </location>
</feature>
<evidence type="ECO:0000259" key="2">
    <source>
        <dbReference type="Pfam" id="PF07007"/>
    </source>
</evidence>
<protein>
    <recommendedName>
        <fullName evidence="6">Lysozyme inhibitor LprI N-terminal domain-containing protein</fullName>
    </recommendedName>
</protein>
<dbReference type="Pfam" id="PF11738">
    <property type="entry name" value="DUF3298"/>
    <property type="match status" value="1"/>
</dbReference>